<evidence type="ECO:0000313" key="3">
    <source>
        <dbReference type="Proteomes" id="UP001589607"/>
    </source>
</evidence>
<reference evidence="2 3" key="1">
    <citation type="submission" date="2024-09" db="EMBL/GenBank/DDBJ databases">
        <authorList>
            <person name="Sun Q."/>
            <person name="Mori K."/>
        </authorList>
    </citation>
    <scope>NUCLEOTIDE SEQUENCE [LARGE SCALE GENOMIC DNA]</scope>
    <source>
        <strain evidence="2 3">CECT 7955</strain>
    </source>
</reference>
<dbReference type="Proteomes" id="UP001589607">
    <property type="component" value="Unassembled WGS sequence"/>
</dbReference>
<feature type="chain" id="PRO_5045729778" description="DKNYY family protein" evidence="1">
    <location>
        <begin position="19"/>
        <end position="182"/>
    </location>
</feature>
<keyword evidence="3" id="KW-1185">Reference proteome</keyword>
<name>A0ABV5GMY8_9FLAO</name>
<feature type="signal peptide" evidence="1">
    <location>
        <begin position="1"/>
        <end position="18"/>
    </location>
</feature>
<sequence length="182" mass="21705">MRKIILLILLSVSGFVFSQKEGQDFCKGNSKGSYFPLDITKKKIYWYNTFYYEVPNGTKTINEKQYVEFVQEWENGEVDLLYLREENGKVYQYEDCCKTKSLRYSDKMNNKEKWERIEDKVRYIVLVRNGKLRTPFCNYKDLFVLRAEYSNGVTYDFYYQKGLGYIGATRKGELISYITPEN</sequence>
<evidence type="ECO:0008006" key="4">
    <source>
        <dbReference type="Google" id="ProtNLM"/>
    </source>
</evidence>
<accession>A0ABV5GMY8</accession>
<protein>
    <recommendedName>
        <fullName evidence="4">DKNYY family protein</fullName>
    </recommendedName>
</protein>
<proteinExistence type="predicted"/>
<comment type="caution">
    <text evidence="2">The sequence shown here is derived from an EMBL/GenBank/DDBJ whole genome shotgun (WGS) entry which is preliminary data.</text>
</comment>
<dbReference type="EMBL" id="JBHMEY010000020">
    <property type="protein sequence ID" value="MFB9096750.1"/>
    <property type="molecule type" value="Genomic_DNA"/>
</dbReference>
<keyword evidence="1" id="KW-0732">Signal</keyword>
<evidence type="ECO:0000313" key="2">
    <source>
        <dbReference type="EMBL" id="MFB9096750.1"/>
    </source>
</evidence>
<evidence type="ECO:0000256" key="1">
    <source>
        <dbReference type="SAM" id="SignalP"/>
    </source>
</evidence>
<organism evidence="2 3">
    <name type="scientific">Flavobacterium jumunjinense</name>
    <dbReference type="NCBI Taxonomy" id="998845"/>
    <lineage>
        <taxon>Bacteria</taxon>
        <taxon>Pseudomonadati</taxon>
        <taxon>Bacteroidota</taxon>
        <taxon>Flavobacteriia</taxon>
        <taxon>Flavobacteriales</taxon>
        <taxon>Flavobacteriaceae</taxon>
        <taxon>Flavobacterium</taxon>
    </lineage>
</organism>
<gene>
    <name evidence="2" type="ORF">ACFFVF_09505</name>
</gene>
<dbReference type="RefSeq" id="WP_236456821.1">
    <property type="nucleotide sequence ID" value="NZ_CBCSGE010000018.1"/>
</dbReference>